<name>A0A511MB70_9NOCA</name>
<dbReference type="Pfam" id="PF03992">
    <property type="entry name" value="ABM"/>
    <property type="match status" value="1"/>
</dbReference>
<comment type="caution">
    <text evidence="2">The sequence shown here is derived from an EMBL/GenBank/DDBJ whole genome shotgun (WGS) entry which is preliminary data.</text>
</comment>
<dbReference type="Gene3D" id="3.30.70.100">
    <property type="match status" value="1"/>
</dbReference>
<dbReference type="SUPFAM" id="SSF54909">
    <property type="entry name" value="Dimeric alpha+beta barrel"/>
    <property type="match status" value="1"/>
</dbReference>
<keyword evidence="2" id="KW-0560">Oxidoreductase</keyword>
<evidence type="ECO:0000313" key="3">
    <source>
        <dbReference type="Proteomes" id="UP000321424"/>
    </source>
</evidence>
<dbReference type="EMBL" id="BJXA01000012">
    <property type="protein sequence ID" value="GEM37849.1"/>
    <property type="molecule type" value="Genomic_DNA"/>
</dbReference>
<gene>
    <name evidence="2" type="ORF">NN4_23680</name>
</gene>
<dbReference type="PROSITE" id="PS51725">
    <property type="entry name" value="ABM"/>
    <property type="match status" value="1"/>
</dbReference>
<organism evidence="2 3">
    <name type="scientific">Nocardia ninae NBRC 108245</name>
    <dbReference type="NCBI Taxonomy" id="1210091"/>
    <lineage>
        <taxon>Bacteria</taxon>
        <taxon>Bacillati</taxon>
        <taxon>Actinomycetota</taxon>
        <taxon>Actinomycetes</taxon>
        <taxon>Mycobacteriales</taxon>
        <taxon>Nocardiaceae</taxon>
        <taxon>Nocardia</taxon>
    </lineage>
</organism>
<feature type="domain" description="ABM" evidence="1">
    <location>
        <begin position="2"/>
        <end position="92"/>
    </location>
</feature>
<dbReference type="OrthoDB" id="9798157at2"/>
<keyword evidence="3" id="KW-1185">Reference proteome</keyword>
<dbReference type="InterPro" id="IPR007138">
    <property type="entry name" value="ABM_dom"/>
</dbReference>
<evidence type="ECO:0000313" key="2">
    <source>
        <dbReference type="EMBL" id="GEM37849.1"/>
    </source>
</evidence>
<keyword evidence="2" id="KW-0503">Monooxygenase</keyword>
<dbReference type="RefSeq" id="WP_147129932.1">
    <property type="nucleotide sequence ID" value="NZ_BJXA01000012.1"/>
</dbReference>
<proteinExistence type="predicted"/>
<dbReference type="InterPro" id="IPR011008">
    <property type="entry name" value="Dimeric_a/b-barrel"/>
</dbReference>
<dbReference type="Proteomes" id="UP000321424">
    <property type="component" value="Unassembled WGS sequence"/>
</dbReference>
<dbReference type="GO" id="GO:0004497">
    <property type="term" value="F:monooxygenase activity"/>
    <property type="evidence" value="ECO:0007669"/>
    <property type="project" value="UniProtKB-KW"/>
</dbReference>
<accession>A0A511MB70</accession>
<evidence type="ECO:0000259" key="1">
    <source>
        <dbReference type="PROSITE" id="PS51725"/>
    </source>
</evidence>
<reference evidence="2 3" key="1">
    <citation type="submission" date="2019-07" db="EMBL/GenBank/DDBJ databases">
        <title>Whole genome shotgun sequence of Nocardia ninae NBRC 108245.</title>
        <authorList>
            <person name="Hosoyama A."/>
            <person name="Uohara A."/>
            <person name="Ohji S."/>
            <person name="Ichikawa N."/>
        </authorList>
    </citation>
    <scope>NUCLEOTIDE SEQUENCE [LARGE SCALE GENOMIC DNA]</scope>
    <source>
        <strain evidence="2 3">NBRC 108245</strain>
    </source>
</reference>
<protein>
    <submittedName>
        <fullName evidence="2">Antibiotic biosynthesis monooxygenase</fullName>
    </submittedName>
</protein>
<dbReference type="AlphaFoldDB" id="A0A511MB70"/>
<sequence>MILEHALLPVRPELADDFEAAFARARPIIASMPGFRSLSLSRCVETPGTYLLLVEWERLSDHVEGFRGSPEYRKWKELLHHFYEPFPVVEHFSPVIDQHSTPVID</sequence>